<dbReference type="OrthoDB" id="6174642at2"/>
<accession>A0A4R3NLG6</accession>
<gene>
    <name evidence="2" type="ORF">EDC90_102619</name>
</gene>
<comment type="caution">
    <text evidence="2">The sequence shown here is derived from an EMBL/GenBank/DDBJ whole genome shotgun (WGS) entry which is preliminary data.</text>
</comment>
<keyword evidence="3" id="KW-1185">Reference proteome</keyword>
<dbReference type="EMBL" id="SMAR01000026">
    <property type="protein sequence ID" value="TCT35364.1"/>
    <property type="molecule type" value="Genomic_DNA"/>
</dbReference>
<sequence length="264" mass="25468">MDRITGTAVADIGGGKRGFQDEILSTGSGSQEGTVVTANWLNAVQEEVLNVIEESGQVPDDGDLTQLSQALKLAGLQHGTTVYYTAGSHTFITPQTGWYWVECYGGGGGGGYDAASNVGEGGGGGGYAGKWILLTEGDEVSVTVGGGGDTNISGTTNGPAGGTTSFGAYCSATGGGGGILNSAGGAGGIGVGGDISLTGQAGGDGLSGHHPYGYGGDCAGPHGGKGGLSAAGATWPGGGGSLAAGPGGFQWEAEGIQGGVIIRY</sequence>
<dbReference type="InterPro" id="IPR049304">
    <property type="entry name" value="Gly_rich_dom"/>
</dbReference>
<name>A0A4R3NLG6_9HYPH</name>
<organism evidence="2 3">
    <name type="scientific">Martelella mediterranea</name>
    <dbReference type="NCBI Taxonomy" id="293089"/>
    <lineage>
        <taxon>Bacteria</taxon>
        <taxon>Pseudomonadati</taxon>
        <taxon>Pseudomonadota</taxon>
        <taxon>Alphaproteobacteria</taxon>
        <taxon>Hyphomicrobiales</taxon>
        <taxon>Aurantimonadaceae</taxon>
        <taxon>Martelella</taxon>
    </lineage>
</organism>
<dbReference type="Pfam" id="PF21722">
    <property type="entry name" value="Gly_rich_2"/>
    <property type="match status" value="1"/>
</dbReference>
<evidence type="ECO:0000259" key="1">
    <source>
        <dbReference type="Pfam" id="PF21722"/>
    </source>
</evidence>
<protein>
    <recommendedName>
        <fullName evidence="1">Glycine-rich domain-containing protein</fullName>
    </recommendedName>
</protein>
<proteinExistence type="predicted"/>
<reference evidence="2 3" key="1">
    <citation type="submission" date="2019-03" db="EMBL/GenBank/DDBJ databases">
        <title>Freshwater and sediment microbial communities from various areas in North America, analyzing microbe dynamics in response to fracking.</title>
        <authorList>
            <person name="Lamendella R."/>
        </authorList>
    </citation>
    <scope>NUCLEOTIDE SEQUENCE [LARGE SCALE GENOMIC DNA]</scope>
    <source>
        <strain evidence="2 3">175.2</strain>
    </source>
</reference>
<evidence type="ECO:0000313" key="3">
    <source>
        <dbReference type="Proteomes" id="UP000295097"/>
    </source>
</evidence>
<evidence type="ECO:0000313" key="2">
    <source>
        <dbReference type="EMBL" id="TCT35364.1"/>
    </source>
</evidence>
<feature type="domain" description="Glycine-rich" evidence="1">
    <location>
        <begin position="87"/>
        <end position="259"/>
    </location>
</feature>
<dbReference type="AlphaFoldDB" id="A0A4R3NLG6"/>
<dbReference type="Proteomes" id="UP000295097">
    <property type="component" value="Unassembled WGS sequence"/>
</dbReference>
<dbReference type="RefSeq" id="WP_132313015.1">
    <property type="nucleotide sequence ID" value="NZ_SMAR01000026.1"/>
</dbReference>